<accession>A0A395HLH3</accession>
<dbReference type="AlphaFoldDB" id="A0A395HLH3"/>
<evidence type="ECO:0000313" key="1">
    <source>
        <dbReference type="EMBL" id="RAL08075.1"/>
    </source>
</evidence>
<dbReference type="EMBL" id="KZ824320">
    <property type="protein sequence ID" value="RAL08075.1"/>
    <property type="molecule type" value="Genomic_DNA"/>
</dbReference>
<evidence type="ECO:0000313" key="2">
    <source>
        <dbReference type="Proteomes" id="UP000248961"/>
    </source>
</evidence>
<sequence>MATVLAAHTMASAAITLAVLVPFIPPAMATAKLRANRRASLPQLGDISFGRADEGLKGL</sequence>
<dbReference type="Proteomes" id="UP000248961">
    <property type="component" value="Unassembled WGS sequence"/>
</dbReference>
<reference evidence="1 2" key="1">
    <citation type="submission" date="2018-02" db="EMBL/GenBank/DDBJ databases">
        <title>The genomes of Aspergillus section Nigri reveals drivers in fungal speciation.</title>
        <authorList>
            <consortium name="DOE Joint Genome Institute"/>
            <person name="Vesth T.C."/>
            <person name="Nybo J."/>
            <person name="Theobald S."/>
            <person name="Brandl J."/>
            <person name="Frisvad J.C."/>
            <person name="Nielsen K.F."/>
            <person name="Lyhne E.K."/>
            <person name="Kogle M.E."/>
            <person name="Kuo A."/>
            <person name="Riley R."/>
            <person name="Clum A."/>
            <person name="Nolan M."/>
            <person name="Lipzen A."/>
            <person name="Salamov A."/>
            <person name="Henrissat B."/>
            <person name="Wiebenga A."/>
            <person name="De vries R.P."/>
            <person name="Grigoriev I.V."/>
            <person name="Mortensen U.H."/>
            <person name="Andersen M.R."/>
            <person name="Baker S.E."/>
        </authorList>
    </citation>
    <scope>NUCLEOTIDE SEQUENCE [LARGE SCALE GENOMIC DNA]</scope>
    <source>
        <strain evidence="1 2">CBS 101889</strain>
    </source>
</reference>
<proteinExistence type="predicted"/>
<dbReference type="GeneID" id="37202938"/>
<gene>
    <name evidence="1" type="ORF">BO97DRAFT_446457</name>
</gene>
<organism evidence="1 2">
    <name type="scientific">Aspergillus homomorphus (strain CBS 101889)</name>
    <dbReference type="NCBI Taxonomy" id="1450537"/>
    <lineage>
        <taxon>Eukaryota</taxon>
        <taxon>Fungi</taxon>
        <taxon>Dikarya</taxon>
        <taxon>Ascomycota</taxon>
        <taxon>Pezizomycotina</taxon>
        <taxon>Eurotiomycetes</taxon>
        <taxon>Eurotiomycetidae</taxon>
        <taxon>Eurotiales</taxon>
        <taxon>Aspergillaceae</taxon>
        <taxon>Aspergillus</taxon>
        <taxon>Aspergillus subgen. Circumdati</taxon>
    </lineage>
</organism>
<keyword evidence="2" id="KW-1185">Reference proteome</keyword>
<protein>
    <submittedName>
        <fullName evidence="1">Uncharacterized protein</fullName>
    </submittedName>
</protein>
<dbReference type="VEuPathDB" id="FungiDB:BO97DRAFT_446457"/>
<dbReference type="RefSeq" id="XP_025547229.1">
    <property type="nucleotide sequence ID" value="XM_025698649.1"/>
</dbReference>
<name>A0A395HLH3_ASPHC</name>